<feature type="domain" description="Methyl-accepting transducer" evidence="12">
    <location>
        <begin position="388"/>
        <end position="609"/>
    </location>
</feature>
<evidence type="ECO:0000313" key="14">
    <source>
        <dbReference type="EMBL" id="GGB85805.1"/>
    </source>
</evidence>
<evidence type="ECO:0000313" key="15">
    <source>
        <dbReference type="Proteomes" id="UP000629025"/>
    </source>
</evidence>
<dbReference type="PROSITE" id="PS50885">
    <property type="entry name" value="HAMP"/>
    <property type="match status" value="1"/>
</dbReference>
<evidence type="ECO:0000259" key="12">
    <source>
        <dbReference type="PROSITE" id="PS50111"/>
    </source>
</evidence>
<gene>
    <name evidence="14" type="ORF">GCM10011352_09610</name>
</gene>
<dbReference type="PANTHER" id="PTHR32089">
    <property type="entry name" value="METHYL-ACCEPTING CHEMOTAXIS PROTEIN MCPB"/>
    <property type="match status" value="1"/>
</dbReference>
<evidence type="ECO:0000256" key="4">
    <source>
        <dbReference type="ARBA" id="ARBA00022500"/>
    </source>
</evidence>
<dbReference type="Pfam" id="PF00672">
    <property type="entry name" value="HAMP"/>
    <property type="match status" value="1"/>
</dbReference>
<evidence type="ECO:0000256" key="5">
    <source>
        <dbReference type="ARBA" id="ARBA00022692"/>
    </source>
</evidence>
<evidence type="ECO:0000256" key="2">
    <source>
        <dbReference type="ARBA" id="ARBA00022475"/>
    </source>
</evidence>
<dbReference type="EMBL" id="BMIJ01000002">
    <property type="protein sequence ID" value="GGB85805.1"/>
    <property type="molecule type" value="Genomic_DNA"/>
</dbReference>
<keyword evidence="7 11" id="KW-0472">Membrane</keyword>
<evidence type="ECO:0000259" key="13">
    <source>
        <dbReference type="PROSITE" id="PS50885"/>
    </source>
</evidence>
<comment type="caution">
    <text evidence="14">The sequence shown here is derived from an EMBL/GenBank/DDBJ whole genome shotgun (WGS) entry which is preliminary data.</text>
</comment>
<accession>A0ABQ1K6I0</accession>
<dbReference type="SMART" id="SM00283">
    <property type="entry name" value="MA"/>
    <property type="match status" value="1"/>
</dbReference>
<dbReference type="InterPro" id="IPR004089">
    <property type="entry name" value="MCPsignal_dom"/>
</dbReference>
<keyword evidence="8 10" id="KW-0807">Transducer</keyword>
<dbReference type="RefSeq" id="WP_188745988.1">
    <property type="nucleotide sequence ID" value="NZ_BMIJ01000002.1"/>
</dbReference>
<evidence type="ECO:0000256" key="7">
    <source>
        <dbReference type="ARBA" id="ARBA00023136"/>
    </source>
</evidence>
<evidence type="ECO:0000256" key="9">
    <source>
        <dbReference type="ARBA" id="ARBA00029447"/>
    </source>
</evidence>
<dbReference type="Gene3D" id="1.10.287.950">
    <property type="entry name" value="Methyl-accepting chemotaxis protein"/>
    <property type="match status" value="1"/>
</dbReference>
<feature type="transmembrane region" description="Helical" evidence="11">
    <location>
        <begin position="290"/>
        <end position="313"/>
    </location>
</feature>
<keyword evidence="15" id="KW-1185">Reference proteome</keyword>
<evidence type="ECO:0000256" key="6">
    <source>
        <dbReference type="ARBA" id="ARBA00022989"/>
    </source>
</evidence>
<sequence length="646" mass="70514">MKLRLKHLSIRQALIAIITLSLLTLSLATVLLNNTLFTGVFEDSIEKDLLPNQLGKVKERVLHQLSTPLILSQALAQNVDLLDWSASGEDPQQLPQVLRLLKHIQQENGARTVYWVSNVSKDYITQGGVTRKITADDNWFSGFLASGKAFEISFDYEGGSNKLTAFVNYRARSQGRDLAVTGLGYGVDEISADILSNKIGETGYVFVTDMDGKVLIHPKLSSLAQDRLRKLDGFANAAGNLLQPGSGYAFDRVTHDAEDYYVASVGIPELNWKIVAMLPTREPSAKIDRVLLMSSAMSLLVAVSFILLMVLIANRTTRPILSIGARLLTMAKQGGDLTQKLDDERKDEVGVLASGFNAILNKIRELIVDIQQTEGIMRDSFIRLHEMTRQVDECVKRQQLEADSVATATNEMSHSIREVSQLAGTTAERTETACQQISATNARVDETGKVMIALHDSNLATREKIEQLASQTQTISSVVDTISGISEQTNLLALNAAIEAARAGERGRGFAVVADEVRSLAARTQSSTAEIQGVIEKLQLQARETVSAMAQNSQLVDQGLEQTHVAREALAAAVDEIAQITAMNTQVATATQEQSSVINELNVNATHIADTSALVFELLCQSNSLLSELDGKREHLETLVSQFRTS</sequence>
<dbReference type="PROSITE" id="PS50111">
    <property type="entry name" value="CHEMOTAXIS_TRANSDUC_2"/>
    <property type="match status" value="1"/>
</dbReference>
<reference evidence="15" key="1">
    <citation type="journal article" date="2019" name="Int. J. Syst. Evol. Microbiol.">
        <title>The Global Catalogue of Microorganisms (GCM) 10K type strain sequencing project: providing services to taxonomists for standard genome sequencing and annotation.</title>
        <authorList>
            <consortium name="The Broad Institute Genomics Platform"/>
            <consortium name="The Broad Institute Genome Sequencing Center for Infectious Disease"/>
            <person name="Wu L."/>
            <person name="Ma J."/>
        </authorList>
    </citation>
    <scope>NUCLEOTIDE SEQUENCE [LARGE SCALE GENOMIC DNA]</scope>
    <source>
        <strain evidence="15">CGMCC 1.15341</strain>
    </source>
</reference>
<dbReference type="CDD" id="cd12912">
    <property type="entry name" value="PDC2_MCP_like"/>
    <property type="match status" value="1"/>
</dbReference>
<dbReference type="SMART" id="SM00304">
    <property type="entry name" value="HAMP"/>
    <property type="match status" value="1"/>
</dbReference>
<name>A0ABQ1K6I0_9GAMM</name>
<dbReference type="InterPro" id="IPR033479">
    <property type="entry name" value="dCache_1"/>
</dbReference>
<dbReference type="CDD" id="cd11386">
    <property type="entry name" value="MCP_signal"/>
    <property type="match status" value="1"/>
</dbReference>
<dbReference type="Pfam" id="PF02743">
    <property type="entry name" value="dCache_1"/>
    <property type="match status" value="1"/>
</dbReference>
<evidence type="ECO:0000256" key="8">
    <source>
        <dbReference type="ARBA" id="ARBA00023224"/>
    </source>
</evidence>
<keyword evidence="3" id="KW-0488">Methylation</keyword>
<keyword evidence="6 11" id="KW-1133">Transmembrane helix</keyword>
<evidence type="ECO:0000256" key="11">
    <source>
        <dbReference type="SAM" id="Phobius"/>
    </source>
</evidence>
<keyword evidence="5 11" id="KW-0812">Transmembrane</keyword>
<comment type="subcellular location">
    <subcellularLocation>
        <location evidence="1">Cell membrane</location>
        <topology evidence="1">Multi-pass membrane protein</topology>
    </subcellularLocation>
</comment>
<evidence type="ECO:0000256" key="3">
    <source>
        <dbReference type="ARBA" id="ARBA00022481"/>
    </source>
</evidence>
<feature type="domain" description="HAMP" evidence="13">
    <location>
        <begin position="314"/>
        <end position="368"/>
    </location>
</feature>
<proteinExistence type="inferred from homology"/>
<dbReference type="CDD" id="cd06225">
    <property type="entry name" value="HAMP"/>
    <property type="match status" value="1"/>
</dbReference>
<dbReference type="Proteomes" id="UP000629025">
    <property type="component" value="Unassembled WGS sequence"/>
</dbReference>
<keyword evidence="2" id="KW-1003">Cell membrane</keyword>
<organism evidence="14 15">
    <name type="scientific">Marinobacterium zhoushanense</name>
    <dbReference type="NCBI Taxonomy" id="1679163"/>
    <lineage>
        <taxon>Bacteria</taxon>
        <taxon>Pseudomonadati</taxon>
        <taxon>Pseudomonadota</taxon>
        <taxon>Gammaproteobacteria</taxon>
        <taxon>Oceanospirillales</taxon>
        <taxon>Oceanospirillaceae</taxon>
        <taxon>Marinobacterium</taxon>
    </lineage>
</organism>
<comment type="similarity">
    <text evidence="9">Belongs to the methyl-accepting chemotaxis (MCP) protein family.</text>
</comment>
<evidence type="ECO:0000256" key="1">
    <source>
        <dbReference type="ARBA" id="ARBA00004651"/>
    </source>
</evidence>
<dbReference type="SUPFAM" id="SSF58104">
    <property type="entry name" value="Methyl-accepting chemotaxis protein (MCP) signaling domain"/>
    <property type="match status" value="1"/>
</dbReference>
<evidence type="ECO:0000256" key="10">
    <source>
        <dbReference type="PROSITE-ProRule" id="PRU00284"/>
    </source>
</evidence>
<keyword evidence="4" id="KW-0145">Chemotaxis</keyword>
<dbReference type="Gene3D" id="3.30.450.20">
    <property type="entry name" value="PAS domain"/>
    <property type="match status" value="1"/>
</dbReference>
<dbReference type="InterPro" id="IPR003660">
    <property type="entry name" value="HAMP_dom"/>
</dbReference>
<dbReference type="Pfam" id="PF00015">
    <property type="entry name" value="MCPsignal"/>
    <property type="match status" value="1"/>
</dbReference>
<dbReference type="PANTHER" id="PTHR32089:SF39">
    <property type="entry name" value="METHYL-ACCEPTING CHEMOTAXIS PROTEIN HLYB"/>
    <property type="match status" value="1"/>
</dbReference>
<protein>
    <submittedName>
        <fullName evidence="14">Energy taxis-modulating methyl-accepting chemotaxis protein with Cache_1 sensory domain</fullName>
    </submittedName>
</protein>